<protein>
    <recommendedName>
        <fullName evidence="3">NUDIX hydrolase</fullName>
    </recommendedName>
</protein>
<keyword evidence="2" id="KW-1185">Reference proteome</keyword>
<evidence type="ECO:0000313" key="2">
    <source>
        <dbReference type="Proteomes" id="UP001147700"/>
    </source>
</evidence>
<comment type="caution">
    <text evidence="1">The sequence shown here is derived from an EMBL/GenBank/DDBJ whole genome shotgun (WGS) entry which is preliminary data.</text>
</comment>
<sequence length="155" mass="17137">MTVEFCGGEGEVVATVKLDERTMFWSDGVFARGPAYAPHAGFFGDLEAASRRFQAASGDAEQPALAELAEIWTELNHHFRARERGSSVWLVDVGLLLDGERASVRYYAPEGPETLSDAQLDELERAMETAPPDEQLAAARRYLPRLIAEVRRARG</sequence>
<evidence type="ECO:0000313" key="1">
    <source>
        <dbReference type="EMBL" id="MDA0141304.1"/>
    </source>
</evidence>
<dbReference type="EMBL" id="JAPCID010000054">
    <property type="protein sequence ID" value="MDA0141304.1"/>
    <property type="molecule type" value="Genomic_DNA"/>
</dbReference>
<organism evidence="1 2">
    <name type="scientific">Solirubrobacter deserti</name>
    <dbReference type="NCBI Taxonomy" id="2282478"/>
    <lineage>
        <taxon>Bacteria</taxon>
        <taxon>Bacillati</taxon>
        <taxon>Actinomycetota</taxon>
        <taxon>Thermoleophilia</taxon>
        <taxon>Solirubrobacterales</taxon>
        <taxon>Solirubrobacteraceae</taxon>
        <taxon>Solirubrobacter</taxon>
    </lineage>
</organism>
<accession>A0ABT4RRU5</accession>
<gene>
    <name evidence="1" type="ORF">OJ962_27655</name>
</gene>
<proteinExistence type="predicted"/>
<reference evidence="1" key="1">
    <citation type="submission" date="2022-10" db="EMBL/GenBank/DDBJ databases">
        <title>The WGS of Solirubrobacter sp. CPCC 204708.</title>
        <authorList>
            <person name="Jiang Z."/>
        </authorList>
    </citation>
    <scope>NUCLEOTIDE SEQUENCE</scope>
    <source>
        <strain evidence="1">CPCC 204708</strain>
    </source>
</reference>
<name>A0ABT4RRU5_9ACTN</name>
<dbReference type="Proteomes" id="UP001147700">
    <property type="component" value="Unassembled WGS sequence"/>
</dbReference>
<evidence type="ECO:0008006" key="3">
    <source>
        <dbReference type="Google" id="ProtNLM"/>
    </source>
</evidence>